<dbReference type="EMBL" id="CP050964">
    <property type="protein sequence ID" value="QIX90858.1"/>
    <property type="molecule type" value="Genomic_DNA"/>
</dbReference>
<proteinExistence type="predicted"/>
<dbReference type="Proteomes" id="UP000501069">
    <property type="component" value="Chromosome"/>
</dbReference>
<dbReference type="Proteomes" id="UP000182121">
    <property type="component" value="Unassembled WGS sequence"/>
</dbReference>
<dbReference type="GeneID" id="57961488"/>
<dbReference type="InterPro" id="IPR007492">
    <property type="entry name" value="LytTR_DNA-bd_dom"/>
</dbReference>
<dbReference type="Gene3D" id="2.40.50.1020">
    <property type="entry name" value="LytTr DNA-binding domain"/>
    <property type="match status" value="1"/>
</dbReference>
<dbReference type="GO" id="GO:0003677">
    <property type="term" value="F:DNA binding"/>
    <property type="evidence" value="ECO:0007669"/>
    <property type="project" value="UniProtKB-KW"/>
</dbReference>
<reference evidence="5 6" key="1">
    <citation type="submission" date="2016-10" db="EMBL/GenBank/DDBJ databases">
        <authorList>
            <person name="Varghese N."/>
            <person name="Submissions S."/>
        </authorList>
    </citation>
    <scope>NUCLEOTIDE SEQUENCE [LARGE SCALE GENOMIC DNA]</scope>
    <source>
        <strain evidence="5 6">NLAE-zl-C196</strain>
    </source>
</reference>
<evidence type="ECO:0000313" key="7">
    <source>
        <dbReference type="Proteomes" id="UP000315200"/>
    </source>
</evidence>
<dbReference type="RefSeq" id="WP_002588276.1">
    <property type="nucleotide sequence ID" value="NZ_AP031445.1"/>
</dbReference>
<dbReference type="EMBL" id="BJLB01000001">
    <property type="protein sequence ID" value="GEA35548.1"/>
    <property type="molecule type" value="Genomic_DNA"/>
</dbReference>
<name>A0A1I0K371_9FIRM</name>
<evidence type="ECO:0000313" key="4">
    <source>
        <dbReference type="EMBL" id="QIX90858.1"/>
    </source>
</evidence>
<accession>A0A1I0K371</accession>
<keyword evidence="5" id="KW-0238">DNA-binding</keyword>
<evidence type="ECO:0000313" key="8">
    <source>
        <dbReference type="Proteomes" id="UP000501069"/>
    </source>
</evidence>
<dbReference type="EMBL" id="FOIO01000085">
    <property type="protein sequence ID" value="SEU17860.1"/>
    <property type="molecule type" value="Genomic_DNA"/>
</dbReference>
<dbReference type="Proteomes" id="UP000315200">
    <property type="component" value="Unassembled WGS sequence"/>
</dbReference>
<dbReference type="Pfam" id="PF04397">
    <property type="entry name" value="LytTR"/>
    <property type="match status" value="1"/>
</dbReference>
<evidence type="ECO:0000313" key="5">
    <source>
        <dbReference type="EMBL" id="SEU17860.1"/>
    </source>
</evidence>
<dbReference type="AlphaFoldDB" id="A0A1I0K371"/>
<evidence type="ECO:0000313" key="6">
    <source>
        <dbReference type="Proteomes" id="UP000182121"/>
    </source>
</evidence>
<feature type="domain" description="HTH LytTR-type" evidence="1">
    <location>
        <begin position="53"/>
        <end position="146"/>
    </location>
</feature>
<evidence type="ECO:0000259" key="1">
    <source>
        <dbReference type="SMART" id="SM00850"/>
    </source>
</evidence>
<evidence type="ECO:0000313" key="3">
    <source>
        <dbReference type="EMBL" id="NSJ44376.1"/>
    </source>
</evidence>
<reference evidence="4 8" key="3">
    <citation type="submission" date="2019-11" db="EMBL/GenBank/DDBJ databases">
        <title>FDA dAtabase for Regulatory Grade micrObial Sequences (FDA-ARGOS): Supporting development and validation of Infectious Disease Dx tests.</title>
        <authorList>
            <person name="Turner S."/>
            <person name="Byrd R."/>
            <person name="Tallon L."/>
            <person name="Sadzewicz L."/>
            <person name="Vavikolanu K."/>
            <person name="Mehta A."/>
            <person name="Aluvathingal J."/>
            <person name="Nadendla S."/>
            <person name="Myers T."/>
            <person name="Yan Y."/>
            <person name="Sichtig H."/>
        </authorList>
    </citation>
    <scope>NUCLEOTIDE SEQUENCE [LARGE SCALE GENOMIC DNA]</scope>
    <source>
        <strain evidence="4 8">FDAARGOS_739</strain>
    </source>
</reference>
<evidence type="ECO:0000313" key="9">
    <source>
        <dbReference type="Proteomes" id="UP000719916"/>
    </source>
</evidence>
<reference evidence="2 7" key="2">
    <citation type="submission" date="2019-06" db="EMBL/GenBank/DDBJ databases">
        <title>Draft genome sequence of [Clostridium] clostridioforme NBRC 113352.</title>
        <authorList>
            <person name="Miura T."/>
            <person name="Furukawa M."/>
            <person name="Shimamura M."/>
            <person name="Ohyama Y."/>
            <person name="Yamazoe A."/>
            <person name="Kawasaki H."/>
        </authorList>
    </citation>
    <scope>NUCLEOTIDE SEQUENCE [LARGE SCALE GENOMIC DNA]</scope>
    <source>
        <strain evidence="2 7">NBRC 113352</strain>
    </source>
</reference>
<sequence length="151" mass="17524">MTVLKSMSLQGCRAESFRFLLKPFTEEQIHTVLKSCLSKLRRTFSYIRVIRNSQWELIRSDRIMYIYSKLRRRHIVCAGNETISTWQSRDELIDNAPPGKFAFSHKSYIVNLDMAASVRNNEIILTDGTTLPLSTHYKDTFMKALLMNAAD</sequence>
<reference evidence="3 9" key="4">
    <citation type="journal article" date="2020" name="Cell Host Microbe">
        <title>Functional and Genomic Variation between Human-Derived Isolates of Lachnospiraceae Reveals Inter- and Intra-Species Diversity.</title>
        <authorList>
            <person name="Sorbara M.T."/>
            <person name="Littmann E.R."/>
            <person name="Fontana E."/>
            <person name="Moody T.U."/>
            <person name="Kohout C.E."/>
            <person name="Gjonbalaj M."/>
            <person name="Eaton V."/>
            <person name="Seok R."/>
            <person name="Leiner I.M."/>
            <person name="Pamer E.G."/>
        </authorList>
    </citation>
    <scope>NUCLEOTIDE SEQUENCE [LARGE SCALE GENOMIC DNA]</scope>
    <source>
        <strain evidence="3 9">MSK.2.26</strain>
    </source>
</reference>
<gene>
    <name evidence="2" type="ORF">Ccl03g_12610</name>
    <name evidence="4" type="ORF">FOC47_09975</name>
    <name evidence="3" type="ORF">G5B26_12470</name>
    <name evidence="5" type="ORF">SAMN05216521_10852</name>
</gene>
<evidence type="ECO:0000313" key="2">
    <source>
        <dbReference type="EMBL" id="GEA35548.1"/>
    </source>
</evidence>
<reference evidence="3" key="5">
    <citation type="submission" date="2020-02" db="EMBL/GenBank/DDBJ databases">
        <authorList>
            <person name="Littmann E."/>
            <person name="Sorbara M."/>
        </authorList>
    </citation>
    <scope>NUCLEOTIDE SEQUENCE</scope>
    <source>
        <strain evidence="3">MSK.2.26</strain>
    </source>
</reference>
<dbReference type="EMBL" id="JAAISW010000018">
    <property type="protein sequence ID" value="NSJ44376.1"/>
    <property type="molecule type" value="Genomic_DNA"/>
</dbReference>
<protein>
    <submittedName>
        <fullName evidence="3">LytTR family transcriptional regulator</fullName>
    </submittedName>
    <submittedName>
        <fullName evidence="5">LytTr DNA-binding domain-containing protein</fullName>
    </submittedName>
</protein>
<dbReference type="Proteomes" id="UP000719916">
    <property type="component" value="Unassembled WGS sequence"/>
</dbReference>
<dbReference type="SMART" id="SM00850">
    <property type="entry name" value="LytTR"/>
    <property type="match status" value="1"/>
</dbReference>
<organism evidence="5 6">
    <name type="scientific">Enterocloster clostridioformis</name>
    <dbReference type="NCBI Taxonomy" id="1531"/>
    <lineage>
        <taxon>Bacteria</taxon>
        <taxon>Bacillati</taxon>
        <taxon>Bacillota</taxon>
        <taxon>Clostridia</taxon>
        <taxon>Lachnospirales</taxon>
        <taxon>Lachnospiraceae</taxon>
        <taxon>Enterocloster</taxon>
    </lineage>
</organism>